<evidence type="ECO:0000256" key="1">
    <source>
        <dbReference type="SAM" id="MobiDB-lite"/>
    </source>
</evidence>
<feature type="transmembrane region" description="Helical" evidence="2">
    <location>
        <begin position="99"/>
        <end position="120"/>
    </location>
</feature>
<dbReference type="RefSeq" id="WP_280298540.1">
    <property type="nucleotide sequence ID" value="NZ_JBIAMX010000023.1"/>
</dbReference>
<keyword evidence="2" id="KW-1133">Transmembrane helix</keyword>
<feature type="transmembrane region" description="Helical" evidence="2">
    <location>
        <begin position="6"/>
        <end position="25"/>
    </location>
</feature>
<name>A0ABW6PW41_9NOCA</name>
<evidence type="ECO:0000313" key="3">
    <source>
        <dbReference type="EMBL" id="MFF0546604.1"/>
    </source>
</evidence>
<sequence length="487" mass="53021">MATFAVNASLIYALLACVVALWRLTKSSWVKLDFQLMIDHNDGADLLAVFATMVIALNVAAWWPRSVNTQPRPADAVPDRDEHETQAALYARYLTLSQAALLSGFGAIAVGEASFVHAVVVKGELLTGLAILLVAMVIAVFSLDAQAGLLEGKDLEDKVRRDRRDADLERLRQLVGQAQEGSPTLDNPLARWSDARTAARWSGSAARLWWLSEVVGIAAVMLVVPTIGLTYASRRDGYSWSQIAGTVPPARTSVRHPRRSECHDDDRDDGRTRLPTSRHGGRVRVARHRHSDAIFRTPGRATPRNNRIGESLDRRRVCAMDALVSSVDHVASLGQESTADRRFPRRCGASTRSYCDPVPHKAADGPVHGPDTNDSNDRMEAGDTAVEMALRVHPLVRARFRGEPGIHRKCRCFSRRGAASFGSGRMIGRWAACASGPSAATGSDVVSTTSTVDVMLVRGVLQSCGESGFDPSRSVRFHRRCSFPTAA</sequence>
<keyword evidence="2" id="KW-0472">Membrane</keyword>
<reference evidence="3 4" key="1">
    <citation type="submission" date="2024-10" db="EMBL/GenBank/DDBJ databases">
        <title>The Natural Products Discovery Center: Release of the First 8490 Sequenced Strains for Exploring Actinobacteria Biosynthetic Diversity.</title>
        <authorList>
            <person name="Kalkreuter E."/>
            <person name="Kautsar S.A."/>
            <person name="Yang D."/>
            <person name="Bader C.D."/>
            <person name="Teijaro C.N."/>
            <person name="Fluegel L."/>
            <person name="Davis C.M."/>
            <person name="Simpson J.R."/>
            <person name="Lauterbach L."/>
            <person name="Steele A.D."/>
            <person name="Gui C."/>
            <person name="Meng S."/>
            <person name="Li G."/>
            <person name="Viehrig K."/>
            <person name="Ye F."/>
            <person name="Su P."/>
            <person name="Kiefer A.F."/>
            <person name="Nichols A."/>
            <person name="Cepeda A.J."/>
            <person name="Yan W."/>
            <person name="Fan B."/>
            <person name="Jiang Y."/>
            <person name="Adhikari A."/>
            <person name="Zheng C.-J."/>
            <person name="Schuster L."/>
            <person name="Cowan T.M."/>
            <person name="Smanski M.J."/>
            <person name="Chevrette M.G."/>
            <person name="De Carvalho L.P.S."/>
            <person name="Shen B."/>
        </authorList>
    </citation>
    <scope>NUCLEOTIDE SEQUENCE [LARGE SCALE GENOMIC DNA]</scope>
    <source>
        <strain evidence="3 4">NPDC004045</strain>
    </source>
</reference>
<feature type="region of interest" description="Disordered" evidence="1">
    <location>
        <begin position="248"/>
        <end position="286"/>
    </location>
</feature>
<keyword evidence="4" id="KW-1185">Reference proteome</keyword>
<dbReference type="Proteomes" id="UP001601444">
    <property type="component" value="Unassembled WGS sequence"/>
</dbReference>
<accession>A0ABW6PW41</accession>
<feature type="transmembrane region" description="Helical" evidence="2">
    <location>
        <begin position="208"/>
        <end position="232"/>
    </location>
</feature>
<feature type="compositionally biased region" description="Basic and acidic residues" evidence="1">
    <location>
        <begin position="259"/>
        <end position="272"/>
    </location>
</feature>
<evidence type="ECO:0000313" key="4">
    <source>
        <dbReference type="Proteomes" id="UP001601444"/>
    </source>
</evidence>
<gene>
    <name evidence="3" type="ORF">ACFYTF_27575</name>
</gene>
<proteinExistence type="predicted"/>
<protein>
    <submittedName>
        <fullName evidence="3">Uncharacterized protein</fullName>
    </submittedName>
</protein>
<keyword evidence="2" id="KW-0812">Transmembrane</keyword>
<comment type="caution">
    <text evidence="3">The sequence shown here is derived from an EMBL/GenBank/DDBJ whole genome shotgun (WGS) entry which is preliminary data.</text>
</comment>
<feature type="transmembrane region" description="Helical" evidence="2">
    <location>
        <begin position="125"/>
        <end position="143"/>
    </location>
</feature>
<evidence type="ECO:0000256" key="2">
    <source>
        <dbReference type="SAM" id="Phobius"/>
    </source>
</evidence>
<organism evidence="3 4">
    <name type="scientific">Nocardia thailandica</name>
    <dbReference type="NCBI Taxonomy" id="257275"/>
    <lineage>
        <taxon>Bacteria</taxon>
        <taxon>Bacillati</taxon>
        <taxon>Actinomycetota</taxon>
        <taxon>Actinomycetes</taxon>
        <taxon>Mycobacteriales</taxon>
        <taxon>Nocardiaceae</taxon>
        <taxon>Nocardia</taxon>
    </lineage>
</organism>
<feature type="transmembrane region" description="Helical" evidence="2">
    <location>
        <begin position="46"/>
        <end position="63"/>
    </location>
</feature>
<dbReference type="EMBL" id="JBIAMX010000023">
    <property type="protein sequence ID" value="MFF0546604.1"/>
    <property type="molecule type" value="Genomic_DNA"/>
</dbReference>
<feature type="region of interest" description="Disordered" evidence="1">
    <location>
        <begin position="358"/>
        <end position="379"/>
    </location>
</feature>